<keyword evidence="3" id="KW-1185">Reference proteome</keyword>
<proteinExistence type="predicted"/>
<dbReference type="AlphaFoldDB" id="A0A6S7F556"/>
<evidence type="ECO:0000256" key="1">
    <source>
        <dbReference type="SAM" id="MobiDB-lite"/>
    </source>
</evidence>
<feature type="compositionally biased region" description="Basic and acidic residues" evidence="1">
    <location>
        <begin position="48"/>
        <end position="62"/>
    </location>
</feature>
<feature type="compositionally biased region" description="Basic and acidic residues" evidence="1">
    <location>
        <begin position="1"/>
        <end position="29"/>
    </location>
</feature>
<evidence type="ECO:0000313" key="3">
    <source>
        <dbReference type="Proteomes" id="UP000494183"/>
    </source>
</evidence>
<reference evidence="2 3" key="1">
    <citation type="submission" date="2020-04" db="EMBL/GenBank/DDBJ databases">
        <authorList>
            <person name="De Canck E."/>
        </authorList>
    </citation>
    <scope>NUCLEOTIDE SEQUENCE [LARGE SCALE GENOMIC DNA]</scope>
    <source>
        <strain evidence="2 3">LMG 6000</strain>
    </source>
</reference>
<sequence length="77" mass="8546">MEHKRTENEKAEPEKPKANEPHTETEAAHRSGQFGTDKPGFGKRSVAPKRDSDKKPNDRGAEYEEGGQYPGKRPGGK</sequence>
<protein>
    <submittedName>
        <fullName evidence="2">Uncharacterized protein</fullName>
    </submittedName>
</protein>
<accession>A0A6S7F556</accession>
<dbReference type="RefSeq" id="WP_175201059.1">
    <property type="nucleotide sequence ID" value="NZ_CADILH010000001.1"/>
</dbReference>
<gene>
    <name evidence="2" type="ORF">LMG6000_00614</name>
</gene>
<name>A0A6S7F556_9BURK</name>
<dbReference type="EMBL" id="CADILH010000001">
    <property type="protein sequence ID" value="CAB3929561.1"/>
    <property type="molecule type" value="Genomic_DNA"/>
</dbReference>
<organism evidence="2 3">
    <name type="scientific">Achromobacter insolitus</name>
    <dbReference type="NCBI Taxonomy" id="217204"/>
    <lineage>
        <taxon>Bacteria</taxon>
        <taxon>Pseudomonadati</taxon>
        <taxon>Pseudomonadota</taxon>
        <taxon>Betaproteobacteria</taxon>
        <taxon>Burkholderiales</taxon>
        <taxon>Alcaligenaceae</taxon>
        <taxon>Achromobacter</taxon>
    </lineage>
</organism>
<evidence type="ECO:0000313" key="2">
    <source>
        <dbReference type="EMBL" id="CAB3929561.1"/>
    </source>
</evidence>
<dbReference type="Proteomes" id="UP000494183">
    <property type="component" value="Unassembled WGS sequence"/>
</dbReference>
<feature type="region of interest" description="Disordered" evidence="1">
    <location>
        <begin position="1"/>
        <end position="77"/>
    </location>
</feature>